<keyword evidence="2" id="KW-1185">Reference proteome</keyword>
<proteinExistence type="predicted"/>
<dbReference type="Proteomes" id="UP001203512">
    <property type="component" value="Unassembled WGS sequence"/>
</dbReference>
<keyword evidence="1" id="KW-0540">Nuclease</keyword>
<dbReference type="RefSeq" id="WP_201531041.1">
    <property type="nucleotide sequence ID" value="NZ_JALKHS010000018.1"/>
</dbReference>
<protein>
    <submittedName>
        <fullName evidence="1">HNH endonuclease</fullName>
    </submittedName>
</protein>
<accession>A0ABT0E1F6</accession>
<dbReference type="GO" id="GO:0004519">
    <property type="term" value="F:endonuclease activity"/>
    <property type="evidence" value="ECO:0007669"/>
    <property type="project" value="UniProtKB-KW"/>
</dbReference>
<reference evidence="1 2" key="1">
    <citation type="submission" date="2022-04" db="EMBL/GenBank/DDBJ databases">
        <authorList>
            <person name="Huq M.A."/>
        </authorList>
    </citation>
    <scope>NUCLEOTIDE SEQUENCE [LARGE SCALE GENOMIC DNA]</scope>
    <source>
        <strain evidence="1 2">MAH-33</strain>
    </source>
</reference>
<organism evidence="1 2">
    <name type="scientific">Sphingobium agri</name>
    <dbReference type="NCBI Taxonomy" id="2933566"/>
    <lineage>
        <taxon>Bacteria</taxon>
        <taxon>Pseudomonadati</taxon>
        <taxon>Pseudomonadota</taxon>
        <taxon>Alphaproteobacteria</taxon>
        <taxon>Sphingomonadales</taxon>
        <taxon>Sphingomonadaceae</taxon>
        <taxon>Sphingobium</taxon>
    </lineage>
</organism>
<sequence>MEGAEGSCWLCARPLGKRVEWHHPVPKSRGGRETVPVHPICHRAIHAQLSNVELARTQGDGAVLRAHPGIARFLGWVANKPPDFHAPTYRKR</sequence>
<evidence type="ECO:0000313" key="1">
    <source>
        <dbReference type="EMBL" id="MCK0533205.1"/>
    </source>
</evidence>
<evidence type="ECO:0000313" key="2">
    <source>
        <dbReference type="Proteomes" id="UP001203512"/>
    </source>
</evidence>
<keyword evidence="1" id="KW-0255">Endonuclease</keyword>
<gene>
    <name evidence="1" type="ORF">MU848_16565</name>
</gene>
<name>A0ABT0E1F6_9SPHN</name>
<comment type="caution">
    <text evidence="1">The sequence shown here is derived from an EMBL/GenBank/DDBJ whole genome shotgun (WGS) entry which is preliminary data.</text>
</comment>
<keyword evidence="1" id="KW-0378">Hydrolase</keyword>
<dbReference type="Gene3D" id="1.10.30.50">
    <property type="match status" value="1"/>
</dbReference>
<dbReference type="EMBL" id="JALKHS010000018">
    <property type="protein sequence ID" value="MCK0533205.1"/>
    <property type="molecule type" value="Genomic_DNA"/>
</dbReference>